<dbReference type="GO" id="GO:0030288">
    <property type="term" value="C:outer membrane-bounded periplasmic space"/>
    <property type="evidence" value="ECO:0007669"/>
    <property type="project" value="TreeGrafter"/>
</dbReference>
<sequence precursor="true">MKDVMKLFSTLFLMLLFLQAHADEQSLSKLQNVLAPLKTMKAEFKQISEDGRGVVLQTQAGSFVLSKPNRFYWKSEEPFAQLLVSNGETLWVYDEDLEQVTIQKLDPSLTSTPVLLLSGTIEDIQQQYKVYSDTTDGKTTFSLLPKETGSLFSRLTLYVDQGSMITGLTIKDEVGQVTRVEFKNIQKNVEVASEKFQFNPPEGVDIIQNQQ</sequence>
<evidence type="ECO:0000256" key="9">
    <source>
        <dbReference type="ARBA" id="ARBA00023186"/>
    </source>
</evidence>
<comment type="similarity">
    <text evidence="2 10">Belongs to the LolA family.</text>
</comment>
<evidence type="ECO:0000256" key="4">
    <source>
        <dbReference type="ARBA" id="ARBA00014035"/>
    </source>
</evidence>
<dbReference type="PANTHER" id="PTHR35869:SF1">
    <property type="entry name" value="OUTER-MEMBRANE LIPOPROTEIN CARRIER PROTEIN"/>
    <property type="match status" value="1"/>
</dbReference>
<proteinExistence type="inferred from homology"/>
<keyword evidence="5 10" id="KW-0813">Transport</keyword>
<feature type="chain" id="PRO_5009018944" description="Outer-membrane lipoprotein carrier protein" evidence="10">
    <location>
        <begin position="23"/>
        <end position="211"/>
    </location>
</feature>
<feature type="signal peptide" evidence="10">
    <location>
        <begin position="1"/>
        <end position="22"/>
    </location>
</feature>
<keyword evidence="8 10" id="KW-0653">Protein transport</keyword>
<keyword evidence="11" id="KW-0449">Lipoprotein</keyword>
<dbReference type="CDD" id="cd16325">
    <property type="entry name" value="LolA"/>
    <property type="match status" value="1"/>
</dbReference>
<dbReference type="InterPro" id="IPR018323">
    <property type="entry name" value="OM_lipoprot_carrier_LolA_Pbac"/>
</dbReference>
<accession>Q1N4M5</accession>
<dbReference type="STRING" id="207949.RED65_01545"/>
<evidence type="ECO:0000256" key="2">
    <source>
        <dbReference type="ARBA" id="ARBA00007615"/>
    </source>
</evidence>
<keyword evidence="9 10" id="KW-0143">Chaperone</keyword>
<dbReference type="PANTHER" id="PTHR35869">
    <property type="entry name" value="OUTER-MEMBRANE LIPOPROTEIN CARRIER PROTEIN"/>
    <property type="match status" value="1"/>
</dbReference>
<evidence type="ECO:0000256" key="8">
    <source>
        <dbReference type="ARBA" id="ARBA00022927"/>
    </source>
</evidence>
<comment type="caution">
    <text evidence="11">The sequence shown here is derived from an EMBL/GenBank/DDBJ whole genome shotgun (WGS) entry which is preliminary data.</text>
</comment>
<dbReference type="HOGENOM" id="CLU_087560_0_0_6"/>
<evidence type="ECO:0000256" key="6">
    <source>
        <dbReference type="ARBA" id="ARBA00022729"/>
    </source>
</evidence>
<comment type="subunit">
    <text evidence="3 10">Monomer.</text>
</comment>
<dbReference type="Gene3D" id="2.50.20.10">
    <property type="entry name" value="Lipoprotein localisation LolA/LolB/LppX"/>
    <property type="match status" value="1"/>
</dbReference>
<dbReference type="AlphaFoldDB" id="Q1N4M5"/>
<keyword evidence="12" id="KW-1185">Reference proteome</keyword>
<comment type="function">
    <text evidence="10">Participates in the translocation of lipoproteins from the inner membrane to the outer membrane. Only forms a complex with a lipoprotein if the residue after the N-terminal Cys is not an aspartate (The Asp acts as a targeting signal to indicate that the lipoprotein should stay in the inner membrane).</text>
</comment>
<evidence type="ECO:0000256" key="10">
    <source>
        <dbReference type="HAMAP-Rule" id="MF_00240"/>
    </source>
</evidence>
<protein>
    <recommendedName>
        <fullName evidence="4 10">Outer-membrane lipoprotein carrier protein</fullName>
    </recommendedName>
</protein>
<name>Q1N4M5_9GAMM</name>
<dbReference type="InterPro" id="IPR029046">
    <property type="entry name" value="LolA/LolB/LppX"/>
</dbReference>
<dbReference type="NCBIfam" id="TIGR00547">
    <property type="entry name" value="lolA"/>
    <property type="match status" value="1"/>
</dbReference>
<evidence type="ECO:0000256" key="5">
    <source>
        <dbReference type="ARBA" id="ARBA00022448"/>
    </source>
</evidence>
<dbReference type="Proteomes" id="UP000004263">
    <property type="component" value="Unassembled WGS sequence"/>
</dbReference>
<dbReference type="GO" id="GO:0044874">
    <property type="term" value="P:lipoprotein localization to outer membrane"/>
    <property type="evidence" value="ECO:0007669"/>
    <property type="project" value="UniProtKB-UniRule"/>
</dbReference>
<keyword evidence="6 10" id="KW-0732">Signal</keyword>
<dbReference type="EMBL" id="AAQH01000002">
    <property type="protein sequence ID" value="EAT13403.1"/>
    <property type="molecule type" value="Genomic_DNA"/>
</dbReference>
<reference evidence="11 12" key="1">
    <citation type="submission" date="2006-03" db="EMBL/GenBank/DDBJ databases">
        <authorList>
            <person name="Pinhassi J."/>
            <person name="Pedros-Alio C."/>
            <person name="Ferriera S."/>
            <person name="Johnson J."/>
            <person name="Kravitz S."/>
            <person name="Halpern A."/>
            <person name="Remington K."/>
            <person name="Beeson K."/>
            <person name="Tran B."/>
            <person name="Rogers Y.-H."/>
            <person name="Friedman R."/>
            <person name="Venter J.C."/>
        </authorList>
    </citation>
    <scope>NUCLEOTIDE SEQUENCE [LARGE SCALE GENOMIC DNA]</scope>
    <source>
        <strain evidence="11 12">RED65</strain>
    </source>
</reference>
<organism evidence="11 12">
    <name type="scientific">Bermanella marisrubri</name>
    <dbReference type="NCBI Taxonomy" id="207949"/>
    <lineage>
        <taxon>Bacteria</taxon>
        <taxon>Pseudomonadati</taxon>
        <taxon>Pseudomonadota</taxon>
        <taxon>Gammaproteobacteria</taxon>
        <taxon>Oceanospirillales</taxon>
        <taxon>Oceanospirillaceae</taxon>
        <taxon>Bermanella</taxon>
    </lineage>
</organism>
<evidence type="ECO:0000313" key="12">
    <source>
        <dbReference type="Proteomes" id="UP000004263"/>
    </source>
</evidence>
<evidence type="ECO:0000256" key="1">
    <source>
        <dbReference type="ARBA" id="ARBA00004418"/>
    </source>
</evidence>
<evidence type="ECO:0000256" key="7">
    <source>
        <dbReference type="ARBA" id="ARBA00022764"/>
    </source>
</evidence>
<dbReference type="Pfam" id="PF03548">
    <property type="entry name" value="LolA"/>
    <property type="match status" value="1"/>
</dbReference>
<gene>
    <name evidence="10 11" type="primary">lolA</name>
    <name evidence="11" type="ORF">RED65_01545</name>
</gene>
<dbReference type="HAMAP" id="MF_00240">
    <property type="entry name" value="LolA"/>
    <property type="match status" value="1"/>
</dbReference>
<comment type="subcellular location">
    <subcellularLocation>
        <location evidence="1 10">Periplasm</location>
    </subcellularLocation>
</comment>
<evidence type="ECO:0000313" key="11">
    <source>
        <dbReference type="EMBL" id="EAT13403.1"/>
    </source>
</evidence>
<evidence type="ECO:0000256" key="3">
    <source>
        <dbReference type="ARBA" id="ARBA00011245"/>
    </source>
</evidence>
<dbReference type="GO" id="GO:0042953">
    <property type="term" value="P:lipoprotein transport"/>
    <property type="evidence" value="ECO:0007669"/>
    <property type="project" value="InterPro"/>
</dbReference>
<keyword evidence="7 10" id="KW-0574">Periplasm</keyword>
<dbReference type="InterPro" id="IPR004564">
    <property type="entry name" value="OM_lipoprot_carrier_LolA-like"/>
</dbReference>
<dbReference type="SUPFAM" id="SSF89392">
    <property type="entry name" value="Prokaryotic lipoproteins and lipoprotein localization factors"/>
    <property type="match status" value="1"/>
</dbReference>